<feature type="domain" description="Carrier" evidence="4">
    <location>
        <begin position="26"/>
        <end position="110"/>
    </location>
</feature>
<evidence type="ECO:0000313" key="5">
    <source>
        <dbReference type="EMBL" id="WTT16427.1"/>
    </source>
</evidence>
<keyword evidence="2" id="KW-0597">Phosphoprotein</keyword>
<evidence type="ECO:0000256" key="2">
    <source>
        <dbReference type="ARBA" id="ARBA00022553"/>
    </source>
</evidence>
<feature type="region of interest" description="Disordered" evidence="3">
    <location>
        <begin position="1"/>
        <end position="24"/>
    </location>
</feature>
<dbReference type="SUPFAM" id="SSF47336">
    <property type="entry name" value="ACP-like"/>
    <property type="match status" value="1"/>
</dbReference>
<dbReference type="InterPro" id="IPR006162">
    <property type="entry name" value="Ppantetheine_attach_site"/>
</dbReference>
<organism evidence="5">
    <name type="scientific">Streptomyces sp. NBC_00093</name>
    <dbReference type="NCBI Taxonomy" id="2975649"/>
    <lineage>
        <taxon>Bacteria</taxon>
        <taxon>Bacillati</taxon>
        <taxon>Actinomycetota</taxon>
        <taxon>Actinomycetes</taxon>
        <taxon>Kitasatosporales</taxon>
        <taxon>Streptomycetaceae</taxon>
        <taxon>Streptomyces</taxon>
    </lineage>
</organism>
<dbReference type="Gene3D" id="1.10.1200.10">
    <property type="entry name" value="ACP-like"/>
    <property type="match status" value="1"/>
</dbReference>
<evidence type="ECO:0000256" key="3">
    <source>
        <dbReference type="SAM" id="MobiDB-lite"/>
    </source>
</evidence>
<feature type="compositionally biased region" description="Basic and acidic residues" evidence="3">
    <location>
        <begin position="1"/>
        <end position="10"/>
    </location>
</feature>
<dbReference type="PROSITE" id="PS50075">
    <property type="entry name" value="CARRIER"/>
    <property type="match status" value="1"/>
</dbReference>
<dbReference type="InterPro" id="IPR009081">
    <property type="entry name" value="PP-bd_ACP"/>
</dbReference>
<dbReference type="PROSITE" id="PS00012">
    <property type="entry name" value="PHOSPHOPANTETHEINE"/>
    <property type="match status" value="1"/>
</dbReference>
<dbReference type="AlphaFoldDB" id="A0AAU1ZVT8"/>
<dbReference type="Pfam" id="PF00550">
    <property type="entry name" value="PP-binding"/>
    <property type="match status" value="1"/>
</dbReference>
<accession>A0AAU1ZVT8</accession>
<dbReference type="EMBL" id="CP108222">
    <property type="protein sequence ID" value="WTT16427.1"/>
    <property type="molecule type" value="Genomic_DNA"/>
</dbReference>
<reference evidence="5" key="1">
    <citation type="submission" date="2022-10" db="EMBL/GenBank/DDBJ databases">
        <title>The complete genomes of actinobacterial strains from the NBC collection.</title>
        <authorList>
            <person name="Joergensen T.S."/>
            <person name="Alvarez Arevalo M."/>
            <person name="Sterndorff E.B."/>
            <person name="Faurdal D."/>
            <person name="Vuksanovic O."/>
            <person name="Mourched A.-S."/>
            <person name="Charusanti P."/>
            <person name="Shaw S."/>
            <person name="Blin K."/>
            <person name="Weber T."/>
        </authorList>
    </citation>
    <scope>NUCLEOTIDE SEQUENCE</scope>
    <source>
        <strain evidence="5">NBC_00093</strain>
    </source>
</reference>
<proteinExistence type="predicted"/>
<evidence type="ECO:0000259" key="4">
    <source>
        <dbReference type="PROSITE" id="PS50075"/>
    </source>
</evidence>
<evidence type="ECO:0000256" key="1">
    <source>
        <dbReference type="ARBA" id="ARBA00022450"/>
    </source>
</evidence>
<dbReference type="InterPro" id="IPR036736">
    <property type="entry name" value="ACP-like_sf"/>
</dbReference>
<name>A0AAU1ZVT8_9ACTN</name>
<keyword evidence="1" id="KW-0596">Phosphopantetheine</keyword>
<gene>
    <name evidence="5" type="ORF">OHA22_13295</name>
</gene>
<sequence length="111" mass="12298">MSQDRTDSHVKPNMQLHTSGGPRMADSAVEKFDALVALIRDVKPSLNSTQITAEHSVVEDLGLDSLDILQLSRKVNRDFGGTFDLEEWESDSDTHHRSVGSILRHLESATV</sequence>
<protein>
    <submittedName>
        <fullName evidence="5">Phosphopantetheine-binding protein</fullName>
    </submittedName>
</protein>